<gene>
    <name evidence="2" type="ORF">NDU88_001481</name>
</gene>
<evidence type="ECO:0000256" key="1">
    <source>
        <dbReference type="SAM" id="MobiDB-lite"/>
    </source>
</evidence>
<keyword evidence="3" id="KW-1185">Reference proteome</keyword>
<dbReference type="AlphaFoldDB" id="A0AAV7KSS0"/>
<proteinExistence type="predicted"/>
<evidence type="ECO:0000313" key="3">
    <source>
        <dbReference type="Proteomes" id="UP001066276"/>
    </source>
</evidence>
<sequence length="162" mass="17614">MCGRNGGLPCRSKQSSSNRRLPGRPVHGDLQAQGEGSGTTRHHSRTSPPTRLNERSPRSPPELPGDSVKQPRVRRGSRDNAAPRGGRFFPQRRRSASTCYSEGAMLISGAPPAASLLGQLRPGRVNKLIGPPPEQSLTECRQSCWLVSSAPPFLRLLELTPY</sequence>
<comment type="caution">
    <text evidence="2">The sequence shown here is derived from an EMBL/GenBank/DDBJ whole genome shotgun (WGS) entry which is preliminary data.</text>
</comment>
<accession>A0AAV7KSS0</accession>
<feature type="region of interest" description="Disordered" evidence="1">
    <location>
        <begin position="1"/>
        <end position="95"/>
    </location>
</feature>
<name>A0AAV7KSS0_PLEWA</name>
<dbReference type="EMBL" id="JANPWB010000016">
    <property type="protein sequence ID" value="KAJ1081299.1"/>
    <property type="molecule type" value="Genomic_DNA"/>
</dbReference>
<reference evidence="2" key="1">
    <citation type="journal article" date="2022" name="bioRxiv">
        <title>Sequencing and chromosome-scale assembly of the giantPleurodeles waltlgenome.</title>
        <authorList>
            <person name="Brown T."/>
            <person name="Elewa A."/>
            <person name="Iarovenko S."/>
            <person name="Subramanian E."/>
            <person name="Araus A.J."/>
            <person name="Petzold A."/>
            <person name="Susuki M."/>
            <person name="Suzuki K.-i.T."/>
            <person name="Hayashi T."/>
            <person name="Toyoda A."/>
            <person name="Oliveira C."/>
            <person name="Osipova E."/>
            <person name="Leigh N.D."/>
            <person name="Simon A."/>
            <person name="Yun M.H."/>
        </authorList>
    </citation>
    <scope>NUCLEOTIDE SEQUENCE</scope>
    <source>
        <strain evidence="2">20211129_DDA</strain>
        <tissue evidence="2">Liver</tissue>
    </source>
</reference>
<organism evidence="2 3">
    <name type="scientific">Pleurodeles waltl</name>
    <name type="common">Iberian ribbed newt</name>
    <dbReference type="NCBI Taxonomy" id="8319"/>
    <lineage>
        <taxon>Eukaryota</taxon>
        <taxon>Metazoa</taxon>
        <taxon>Chordata</taxon>
        <taxon>Craniata</taxon>
        <taxon>Vertebrata</taxon>
        <taxon>Euteleostomi</taxon>
        <taxon>Amphibia</taxon>
        <taxon>Batrachia</taxon>
        <taxon>Caudata</taxon>
        <taxon>Salamandroidea</taxon>
        <taxon>Salamandridae</taxon>
        <taxon>Pleurodelinae</taxon>
        <taxon>Pleurodeles</taxon>
    </lineage>
</organism>
<dbReference type="Proteomes" id="UP001066276">
    <property type="component" value="Chromosome 12"/>
</dbReference>
<protein>
    <submittedName>
        <fullName evidence="2">Uncharacterized protein</fullName>
    </submittedName>
</protein>
<evidence type="ECO:0000313" key="2">
    <source>
        <dbReference type="EMBL" id="KAJ1081299.1"/>
    </source>
</evidence>